<reference evidence="2 3" key="1">
    <citation type="journal article" date="2011" name="Syst. Appl. Microbiol.">
        <title>Defluviimonas denitrificans gen. nov., sp. nov., and Pararhodobacter aggregans gen. nov., sp. nov., non-phototrophic Rhodobacteraceae from the biofilter of a marine aquaculture.</title>
        <authorList>
            <person name="Foesel B.U."/>
            <person name="Drake H.L."/>
            <person name="Schramm A."/>
        </authorList>
    </citation>
    <scope>NUCLEOTIDE SEQUENCE [LARGE SCALE GENOMIC DNA]</scope>
    <source>
        <strain evidence="2 3">D1-19</strain>
    </source>
</reference>
<dbReference type="NCBIfam" id="NF000270">
    <property type="entry name" value="bla_class_D_alt"/>
    <property type="match status" value="1"/>
</dbReference>
<dbReference type="OrthoDB" id="9762883at2"/>
<sequence>MSHDAQGGASKSRSGVLSRVWSGVRPANPVVAFGLCLLFLLPAPARAELICLLVADAETGTILLEEGDCDRRVTPASTFKLALAVIGHDAGLLEDAEHPVMMWQPGDPDWGGDSWRGAVSPHDWMRDSVVWYSQRLTRALGAERFANAVRALGYGNADVTGDPGFGNGLERSWIASSLTISGREQAEFLHRLLTRTLPVSPASMAFAEGLATGHEVSGWRFHGKTGGAYPRRTDRSFNYARGWGWYAGWAERDGRRVIVVRLAQDEERHPGSPGLRSRDQLFADWPGITARAGL</sequence>
<evidence type="ECO:0000313" key="2">
    <source>
        <dbReference type="EMBL" id="PVE46300.1"/>
    </source>
</evidence>
<keyword evidence="3" id="KW-1185">Reference proteome</keyword>
<dbReference type="GO" id="GO:0008658">
    <property type="term" value="F:penicillin binding"/>
    <property type="evidence" value="ECO:0007669"/>
    <property type="project" value="InterPro"/>
</dbReference>
<dbReference type="InterPro" id="IPR001460">
    <property type="entry name" value="PCN-bd_Tpept"/>
</dbReference>
<feature type="domain" description="Penicillin-binding protein transpeptidase" evidence="1">
    <location>
        <begin position="51"/>
        <end position="282"/>
    </location>
</feature>
<evidence type="ECO:0000259" key="1">
    <source>
        <dbReference type="Pfam" id="PF00905"/>
    </source>
</evidence>
<dbReference type="InterPro" id="IPR012338">
    <property type="entry name" value="Beta-lactam/transpept-like"/>
</dbReference>
<dbReference type="EMBL" id="QDDR01000009">
    <property type="protein sequence ID" value="PVE46300.1"/>
    <property type="molecule type" value="Genomic_DNA"/>
</dbReference>
<dbReference type="Gene3D" id="3.40.710.10">
    <property type="entry name" value="DD-peptidase/beta-lactamase superfamily"/>
    <property type="match status" value="1"/>
</dbReference>
<comment type="caution">
    <text evidence="2">The sequence shown here is derived from an EMBL/GenBank/DDBJ whole genome shotgun (WGS) entry which is preliminary data.</text>
</comment>
<dbReference type="AlphaFoldDB" id="A0A2T7UNK4"/>
<name>A0A2T7UNK4_9RHOB</name>
<dbReference type="SUPFAM" id="SSF56601">
    <property type="entry name" value="beta-lactamase/transpeptidase-like"/>
    <property type="match status" value="1"/>
</dbReference>
<protein>
    <submittedName>
        <fullName evidence="2">Class D beta-lactamase</fullName>
    </submittedName>
</protein>
<proteinExistence type="predicted"/>
<organism evidence="2 3">
    <name type="scientific">Pararhodobacter aggregans</name>
    <dbReference type="NCBI Taxonomy" id="404875"/>
    <lineage>
        <taxon>Bacteria</taxon>
        <taxon>Pseudomonadati</taxon>
        <taxon>Pseudomonadota</taxon>
        <taxon>Alphaproteobacteria</taxon>
        <taxon>Rhodobacterales</taxon>
        <taxon>Paracoccaceae</taxon>
        <taxon>Pararhodobacter</taxon>
    </lineage>
</organism>
<evidence type="ECO:0000313" key="3">
    <source>
        <dbReference type="Proteomes" id="UP000244810"/>
    </source>
</evidence>
<dbReference type="Proteomes" id="UP000244810">
    <property type="component" value="Unassembled WGS sequence"/>
</dbReference>
<dbReference type="Pfam" id="PF00905">
    <property type="entry name" value="Transpeptidase"/>
    <property type="match status" value="1"/>
</dbReference>
<accession>A0A2T7UNK4</accession>
<gene>
    <name evidence="2" type="primary">blaOXA</name>
    <name evidence="2" type="ORF">DDE23_16800</name>
</gene>